<dbReference type="PRINTS" id="PR00094">
    <property type="entry name" value="ADENYLTKNASE"/>
</dbReference>
<comment type="subunit">
    <text evidence="5 7">Monomer.</text>
</comment>
<proteinExistence type="inferred from homology"/>
<dbReference type="NCBIfam" id="TIGR01351">
    <property type="entry name" value="adk"/>
    <property type="match status" value="1"/>
</dbReference>
<feature type="binding site" evidence="5">
    <location>
        <position position="37"/>
    </location>
    <ligand>
        <name>AMP</name>
        <dbReference type="ChEBI" id="CHEBI:456215"/>
    </ligand>
</feature>
<dbReference type="Pfam" id="PF00406">
    <property type="entry name" value="ADK"/>
    <property type="match status" value="1"/>
</dbReference>
<dbReference type="HOGENOM" id="CLU_032354_1_2_6"/>
<keyword evidence="4 5" id="KW-0418">Kinase</keyword>
<gene>
    <name evidence="5" type="primary">adk</name>
    <name evidence="9" type="ORF">P689_122250</name>
</gene>
<comment type="caution">
    <text evidence="5">Lacks conserved residue(s) required for the propagation of feature annotation.</text>
</comment>
<dbReference type="SUPFAM" id="SSF52540">
    <property type="entry name" value="P-loop containing nucleoside triphosphate hydrolases"/>
    <property type="match status" value="1"/>
</dbReference>
<dbReference type="GO" id="GO:0044209">
    <property type="term" value="P:AMP salvage"/>
    <property type="evidence" value="ECO:0007669"/>
    <property type="project" value="UniProtKB-UniRule"/>
</dbReference>
<feature type="region of interest" description="NMP" evidence="5">
    <location>
        <begin position="31"/>
        <end position="60"/>
    </location>
</feature>
<dbReference type="EMBL" id="AWXV01000004">
    <property type="protein sequence ID" value="KIE63768.1"/>
    <property type="molecule type" value="Genomic_DNA"/>
</dbReference>
<name>A0A0C1V7F6_9ENTR</name>
<dbReference type="InterPro" id="IPR007862">
    <property type="entry name" value="Adenylate_kinase_lid-dom"/>
</dbReference>
<dbReference type="InterPro" id="IPR033690">
    <property type="entry name" value="Adenylat_kinase_CS"/>
</dbReference>
<dbReference type="InterPro" id="IPR000850">
    <property type="entry name" value="Adenylat/UMP-CMP_kin"/>
</dbReference>
<feature type="binding site" evidence="5">
    <location>
        <position position="93"/>
    </location>
    <ligand>
        <name>AMP</name>
        <dbReference type="ChEBI" id="CHEBI:456215"/>
    </ligand>
</feature>
<feature type="binding site" evidence="5">
    <location>
        <position position="169"/>
    </location>
    <ligand>
        <name>AMP</name>
        <dbReference type="ChEBI" id="CHEBI:456215"/>
    </ligand>
</feature>
<keyword evidence="1 5" id="KW-0808">Transferase</keyword>
<dbReference type="HAMAP" id="MF_00235">
    <property type="entry name" value="Adenylate_kinase_Adk"/>
    <property type="match status" value="1"/>
</dbReference>
<reference evidence="9 10" key="1">
    <citation type="journal article" date="2014" name="G3 (Bethesda)">
        <title>Genome sequence of Candidatus Riesia pediculischaeffi, endosymbiont of chimpanzee lice, and genomic comparison of recently acquired endosymbionts from human and chimpanzee lice.</title>
        <authorList>
            <person name="Boyd B.M."/>
            <person name="Allen J.M."/>
            <person name="de Crecy-Lagard V."/>
            <person name="Reed D.L."/>
        </authorList>
    </citation>
    <scope>NUCLEOTIDE SEQUENCE [LARGE SCALE GENOMIC DNA]</scope>
    <source>
        <strain evidence="9 10">PTSU</strain>
    </source>
</reference>
<evidence type="ECO:0000256" key="6">
    <source>
        <dbReference type="RuleBase" id="RU003330"/>
    </source>
</evidence>
<comment type="subcellular location">
    <subcellularLocation>
        <location evidence="5 7">Cytoplasm</location>
    </subcellularLocation>
</comment>
<protein>
    <recommendedName>
        <fullName evidence="5 7">Adenylate kinase</fullName>
        <shortName evidence="5">AK</shortName>
        <ecNumber evidence="5 7">2.7.4.3</ecNumber>
    </recommendedName>
    <alternativeName>
        <fullName evidence="5">ATP-AMP transphosphorylase</fullName>
    </alternativeName>
    <alternativeName>
        <fullName evidence="5">ATP:AMP phosphotransferase</fullName>
    </alternativeName>
    <alternativeName>
        <fullName evidence="5">Adenylate monophosphate kinase</fullName>
    </alternativeName>
</protein>
<keyword evidence="3 5" id="KW-0547">Nucleotide-binding</keyword>
<organism evidence="9 10">
    <name type="scientific">Candidatus Riesia pediculischaeffi PTSU</name>
    <dbReference type="NCBI Taxonomy" id="1401651"/>
    <lineage>
        <taxon>Bacteria</taxon>
        <taxon>Pseudomonadati</taxon>
        <taxon>Pseudomonadota</taxon>
        <taxon>Gammaproteobacteria</taxon>
        <taxon>Enterobacterales</taxon>
        <taxon>Enterobacteriaceae</taxon>
        <taxon>Candidatus Riesia</taxon>
    </lineage>
</organism>
<comment type="domain">
    <text evidence="5">Consists of three domains, a large central CORE domain and two small peripheral domains, NMPbind and LID, which undergo movements during catalysis. The LID domain closes over the site of phosphoryl transfer upon ATP binding. Assembling and dissambling the active center during each catalytic cycle provides an effective means to prevent ATP hydrolysis.</text>
</comment>
<feature type="domain" description="Adenylate kinase active site lid" evidence="8">
    <location>
        <begin position="125"/>
        <end position="160"/>
    </location>
</feature>
<dbReference type="PANTHER" id="PTHR23359">
    <property type="entry name" value="NUCLEOTIDE KINASE"/>
    <property type="match status" value="1"/>
</dbReference>
<feature type="binding site" evidence="5">
    <location>
        <begin position="86"/>
        <end position="89"/>
    </location>
    <ligand>
        <name>AMP</name>
        <dbReference type="ChEBI" id="CHEBI:456215"/>
    </ligand>
</feature>
<comment type="function">
    <text evidence="5">Catalyzes the reversible transfer of the terminal phosphate group between ATP and AMP. Plays an important role in cellular energy homeostasis and in adenine nucleotide metabolism.</text>
</comment>
<evidence type="ECO:0000313" key="10">
    <source>
        <dbReference type="Proteomes" id="UP000054529"/>
    </source>
</evidence>
<sequence length="230" mass="26791">MIGIILIGAPCSGKGTHSEFICRRYDISKISVGDLLRSRTSLIDPYDDRVDHLISRGRLIEDETIIDIMRKKFAEMNCRKGFLLDGFPRTVRQARSMLELVEDVRYILIELMVDTSKIMDRISGRLIHIPSNRIYHSTFNPPKKKGLDDLTGEKLEVRIDDTSEIVRKRIDIYHRCTEPLIRFCREIERVSCFKVDANKGIKDVQKEIVKILDRAHSNDLHRRLTRRSNL</sequence>
<dbReference type="InterPro" id="IPR006259">
    <property type="entry name" value="Adenyl_kin_sub"/>
</dbReference>
<evidence type="ECO:0000313" key="9">
    <source>
        <dbReference type="EMBL" id="KIE63768.1"/>
    </source>
</evidence>
<keyword evidence="5" id="KW-0963">Cytoplasm</keyword>
<feature type="binding site" evidence="5">
    <location>
        <position position="158"/>
    </location>
    <ligand>
        <name>AMP</name>
        <dbReference type="ChEBI" id="CHEBI:456215"/>
    </ligand>
</feature>
<evidence type="ECO:0000256" key="5">
    <source>
        <dbReference type="HAMAP-Rule" id="MF_00235"/>
    </source>
</evidence>
<dbReference type="Proteomes" id="UP000054529">
    <property type="component" value="Unassembled WGS sequence"/>
</dbReference>
<dbReference type="OrthoDB" id="9805030at2"/>
<dbReference type="GO" id="GO:0005524">
    <property type="term" value="F:ATP binding"/>
    <property type="evidence" value="ECO:0007669"/>
    <property type="project" value="UniProtKB-UniRule"/>
</dbReference>
<evidence type="ECO:0000256" key="2">
    <source>
        <dbReference type="ARBA" id="ARBA00022727"/>
    </source>
</evidence>
<comment type="pathway">
    <text evidence="5">Purine metabolism; AMP biosynthesis via salvage pathway; AMP from ADP: step 1/1.</text>
</comment>
<dbReference type="InterPro" id="IPR027417">
    <property type="entry name" value="P-loop_NTPase"/>
</dbReference>
<feature type="binding site" evidence="5">
    <location>
        <begin position="134"/>
        <end position="135"/>
    </location>
    <ligand>
        <name>ATP</name>
        <dbReference type="ChEBI" id="CHEBI:30616"/>
    </ligand>
</feature>
<keyword evidence="5 7" id="KW-0067">ATP-binding</keyword>
<dbReference type="EC" id="2.7.4.3" evidence="5 7"/>
<evidence type="ECO:0000256" key="1">
    <source>
        <dbReference type="ARBA" id="ARBA00022679"/>
    </source>
</evidence>
<evidence type="ECO:0000256" key="4">
    <source>
        <dbReference type="ARBA" id="ARBA00022777"/>
    </source>
</evidence>
<dbReference type="PATRIC" id="fig|1401651.3.peg.517"/>
<dbReference type="AlphaFoldDB" id="A0A0C1V7F6"/>
<dbReference type="Pfam" id="PF05191">
    <property type="entry name" value="ADK_lid"/>
    <property type="match status" value="1"/>
</dbReference>
<comment type="catalytic activity">
    <reaction evidence="5 7">
        <text>AMP + ATP = 2 ADP</text>
        <dbReference type="Rhea" id="RHEA:12973"/>
        <dbReference type="ChEBI" id="CHEBI:30616"/>
        <dbReference type="ChEBI" id="CHEBI:456215"/>
        <dbReference type="ChEBI" id="CHEBI:456216"/>
        <dbReference type="EC" id="2.7.4.3"/>
    </reaction>
</comment>
<dbReference type="CDD" id="cd01428">
    <property type="entry name" value="ADK"/>
    <property type="match status" value="1"/>
</dbReference>
<accession>A0A0C1V7F6</accession>
<feature type="binding site" evidence="5">
    <location>
        <position position="125"/>
    </location>
    <ligand>
        <name>ATP</name>
        <dbReference type="ChEBI" id="CHEBI:30616"/>
    </ligand>
</feature>
<dbReference type="GO" id="GO:0005737">
    <property type="term" value="C:cytoplasm"/>
    <property type="evidence" value="ECO:0007669"/>
    <property type="project" value="UniProtKB-SubCell"/>
</dbReference>
<dbReference type="PROSITE" id="PS00113">
    <property type="entry name" value="ADENYLATE_KINASE"/>
    <property type="match status" value="1"/>
</dbReference>
<evidence type="ECO:0000256" key="3">
    <source>
        <dbReference type="ARBA" id="ARBA00022741"/>
    </source>
</evidence>
<dbReference type="Gene3D" id="3.40.50.300">
    <property type="entry name" value="P-loop containing nucleotide triphosphate hydrolases"/>
    <property type="match status" value="1"/>
</dbReference>
<dbReference type="GO" id="GO:0004017">
    <property type="term" value="F:AMP kinase activity"/>
    <property type="evidence" value="ECO:0007669"/>
    <property type="project" value="UniProtKB-UniRule"/>
</dbReference>
<keyword evidence="2 5" id="KW-0545">Nucleotide biosynthesis</keyword>
<feature type="binding site" evidence="5">
    <location>
        <begin position="58"/>
        <end position="60"/>
    </location>
    <ligand>
        <name>AMP</name>
        <dbReference type="ChEBI" id="CHEBI:456215"/>
    </ligand>
</feature>
<feature type="binding site" evidence="5">
    <location>
        <position position="199"/>
    </location>
    <ligand>
        <name>ATP</name>
        <dbReference type="ChEBI" id="CHEBI:30616"/>
    </ligand>
</feature>
<dbReference type="RefSeq" id="WP_052471822.1">
    <property type="nucleotide sequence ID" value="NZ_AWXV01000004.1"/>
</dbReference>
<evidence type="ECO:0000256" key="7">
    <source>
        <dbReference type="RuleBase" id="RU003331"/>
    </source>
</evidence>
<evidence type="ECO:0000259" key="8">
    <source>
        <dbReference type="Pfam" id="PF05191"/>
    </source>
</evidence>
<comment type="similarity">
    <text evidence="5 6">Belongs to the adenylate kinase family.</text>
</comment>
<comment type="caution">
    <text evidence="9">The sequence shown here is derived from an EMBL/GenBank/DDBJ whole genome shotgun (WGS) entry which is preliminary data.</text>
</comment>
<dbReference type="UniPathway" id="UPA00588">
    <property type="reaction ID" value="UER00649"/>
</dbReference>
<feature type="region of interest" description="LID" evidence="5">
    <location>
        <begin position="124"/>
        <end position="161"/>
    </location>
</feature>